<dbReference type="InterPro" id="IPR003582">
    <property type="entry name" value="ShKT_dom"/>
</dbReference>
<sequence>MLIYFSLLCLLSTTLAQICPDGIPAAFECVKKSGQYKCTGDSSLGCEQINGVHFCCAVDPSKKPAVITSKVEKSEKNETDTEKESKGTRTTSSPDCYDKGPDCNRLKYLCDNNNYKDIMADQCPVACGICEDTNREAEGEDKECTDNGNDCPKLKYLCDNSVGRSGAIARYDISGQGQLGSRHFGSTTFRVNDTV</sequence>
<feature type="signal peptide" evidence="3">
    <location>
        <begin position="1"/>
        <end position="16"/>
    </location>
</feature>
<evidence type="ECO:0000256" key="3">
    <source>
        <dbReference type="SAM" id="SignalP"/>
    </source>
</evidence>
<keyword evidence="1" id="KW-1015">Disulfide bond</keyword>
<feature type="compositionally biased region" description="Basic and acidic residues" evidence="2">
    <location>
        <begin position="70"/>
        <end position="87"/>
    </location>
</feature>
<dbReference type="PROSITE" id="PS51670">
    <property type="entry name" value="SHKT"/>
    <property type="match status" value="1"/>
</dbReference>
<accession>A0A1I7SU25</accession>
<feature type="disulfide bond" evidence="1">
    <location>
        <begin position="96"/>
        <end position="130"/>
    </location>
</feature>
<dbReference type="WBParaSite" id="BXY_1654500.1">
    <property type="protein sequence ID" value="BXY_1654500.1"/>
    <property type="gene ID" value="BXY_1654500"/>
</dbReference>
<comment type="caution">
    <text evidence="1">Lacks conserved residue(s) required for the propagation of feature annotation.</text>
</comment>
<evidence type="ECO:0000256" key="1">
    <source>
        <dbReference type="PROSITE-ProRule" id="PRU01005"/>
    </source>
</evidence>
<evidence type="ECO:0000256" key="2">
    <source>
        <dbReference type="SAM" id="MobiDB-lite"/>
    </source>
</evidence>
<protein>
    <submittedName>
        <fullName evidence="6">ShKT domain-containing protein</fullName>
    </submittedName>
</protein>
<dbReference type="Proteomes" id="UP000095284">
    <property type="component" value="Unplaced"/>
</dbReference>
<feature type="chain" id="PRO_5009306668" evidence="3">
    <location>
        <begin position="17"/>
        <end position="195"/>
    </location>
</feature>
<reference evidence="6" key="1">
    <citation type="submission" date="2016-11" db="UniProtKB">
        <authorList>
            <consortium name="WormBaseParasite"/>
        </authorList>
    </citation>
    <scope>IDENTIFICATION</scope>
</reference>
<dbReference type="PANTHER" id="PTHR46219:SF5">
    <property type="entry name" value="SHKT DOMAIN-CONTAINING PROTEIN"/>
    <property type="match status" value="1"/>
</dbReference>
<proteinExistence type="predicted"/>
<evidence type="ECO:0000313" key="5">
    <source>
        <dbReference type="Proteomes" id="UP000095284"/>
    </source>
</evidence>
<evidence type="ECO:0000313" key="6">
    <source>
        <dbReference type="WBParaSite" id="BXY_1654500.1"/>
    </source>
</evidence>
<dbReference type="Pfam" id="PF01549">
    <property type="entry name" value="ShK"/>
    <property type="match status" value="1"/>
</dbReference>
<keyword evidence="3" id="KW-0732">Signal</keyword>
<feature type="region of interest" description="Disordered" evidence="2">
    <location>
        <begin position="68"/>
        <end position="94"/>
    </location>
</feature>
<evidence type="ECO:0000259" key="4">
    <source>
        <dbReference type="PROSITE" id="PS51670"/>
    </source>
</evidence>
<dbReference type="AlphaFoldDB" id="A0A1I7SU25"/>
<dbReference type="PANTHER" id="PTHR46219">
    <property type="entry name" value="PROTEIN CBG11138"/>
    <property type="match status" value="1"/>
</dbReference>
<dbReference type="Gene3D" id="1.10.10.1940">
    <property type="match status" value="1"/>
</dbReference>
<dbReference type="SMART" id="SM00254">
    <property type="entry name" value="ShKT"/>
    <property type="match status" value="1"/>
</dbReference>
<name>A0A1I7SU25_BURXY</name>
<organism evidence="5 6">
    <name type="scientific">Bursaphelenchus xylophilus</name>
    <name type="common">Pinewood nematode worm</name>
    <name type="synonym">Aphelenchoides xylophilus</name>
    <dbReference type="NCBI Taxonomy" id="6326"/>
    <lineage>
        <taxon>Eukaryota</taxon>
        <taxon>Metazoa</taxon>
        <taxon>Ecdysozoa</taxon>
        <taxon>Nematoda</taxon>
        <taxon>Chromadorea</taxon>
        <taxon>Rhabditida</taxon>
        <taxon>Tylenchina</taxon>
        <taxon>Tylenchomorpha</taxon>
        <taxon>Aphelenchoidea</taxon>
        <taxon>Aphelenchoididae</taxon>
        <taxon>Bursaphelenchus</taxon>
    </lineage>
</organism>
<feature type="domain" description="ShKT" evidence="4">
    <location>
        <begin position="96"/>
        <end position="130"/>
    </location>
</feature>